<sequence length="447" mass="48019">MTAKKWHVVPAMIATAILSFCGILFETSMNVTFPTLMKEFGVGATVIQWATTGNLLAVAATVPLSAYLIRNFSERQIFIMANSLFLMGVVVDSFAFNLSLLLIGRVLQGIGTGLALPLMYHIILHYVPVERRGFMMGIAAMTTLLAPAIGPTYGGFVLAHFGWQMIFVLLFPVLIGSSIVGLLSIPSAKVEITEKLNLPAFISLGIGLVFLLLSIEKLSLIFLAAALLGLVIFYYFNRKNRLLNLGVFGNHVFVVLLYGVFAYQIVPLALSFVLPNHLQLVLGQNSTQAGMFMFPGAIIVVAMSPVSGYLFDKIGSFKPILAGLVTVLVGLSAMFLFIMGNSVWLLLLADIIVKLGMGIGASNMVTSALTKLSKEESADGNSVLNTFQQFAGAFATAVASQLFSLGEVTGLSNGASLGGRNAVVFVMITVILAMLGLIFLRQKKELR</sequence>
<evidence type="ECO:0000256" key="3">
    <source>
        <dbReference type="ARBA" id="ARBA00022692"/>
    </source>
</evidence>
<dbReference type="InterPro" id="IPR036259">
    <property type="entry name" value="MFS_trans_sf"/>
</dbReference>
<dbReference type="PROSITE" id="PS50850">
    <property type="entry name" value="MFS"/>
    <property type="match status" value="1"/>
</dbReference>
<feature type="transmembrane region" description="Helical" evidence="6">
    <location>
        <begin position="162"/>
        <end position="184"/>
    </location>
</feature>
<keyword evidence="4 6" id="KW-1133">Transmembrane helix</keyword>
<evidence type="ECO:0000256" key="4">
    <source>
        <dbReference type="ARBA" id="ARBA00022989"/>
    </source>
</evidence>
<keyword evidence="5 6" id="KW-0472">Membrane</keyword>
<name>A0ABV2JJM7_9STRE</name>
<feature type="transmembrane region" description="Helical" evidence="6">
    <location>
        <begin position="422"/>
        <end position="440"/>
    </location>
</feature>
<dbReference type="SUPFAM" id="SSF103473">
    <property type="entry name" value="MFS general substrate transporter"/>
    <property type="match status" value="1"/>
</dbReference>
<keyword evidence="9" id="KW-1185">Reference proteome</keyword>
<dbReference type="InterPro" id="IPR011701">
    <property type="entry name" value="MFS"/>
</dbReference>
<dbReference type="Proteomes" id="UP001549055">
    <property type="component" value="Unassembled WGS sequence"/>
</dbReference>
<evidence type="ECO:0000256" key="5">
    <source>
        <dbReference type="ARBA" id="ARBA00023136"/>
    </source>
</evidence>
<keyword evidence="2" id="KW-0813">Transport</keyword>
<dbReference type="InterPro" id="IPR020846">
    <property type="entry name" value="MFS_dom"/>
</dbReference>
<accession>A0ABV2JJM7</accession>
<feature type="transmembrane region" description="Helical" evidence="6">
    <location>
        <begin position="7"/>
        <end position="26"/>
    </location>
</feature>
<comment type="caution">
    <text evidence="8">The sequence shown here is derived from an EMBL/GenBank/DDBJ whole genome shotgun (WGS) entry which is preliminary data.</text>
</comment>
<feature type="transmembrane region" description="Helical" evidence="6">
    <location>
        <begin position="81"/>
        <end position="103"/>
    </location>
</feature>
<feature type="domain" description="Major facilitator superfamily (MFS) profile" evidence="7">
    <location>
        <begin position="11"/>
        <end position="445"/>
    </location>
</feature>
<feature type="transmembrane region" description="Helical" evidence="6">
    <location>
        <begin position="109"/>
        <end position="127"/>
    </location>
</feature>
<dbReference type="Gene3D" id="1.20.1720.10">
    <property type="entry name" value="Multidrug resistance protein D"/>
    <property type="match status" value="1"/>
</dbReference>
<keyword evidence="3 6" id="KW-0812">Transmembrane</keyword>
<evidence type="ECO:0000313" key="8">
    <source>
        <dbReference type="EMBL" id="MET3644125.1"/>
    </source>
</evidence>
<feature type="transmembrane region" description="Helical" evidence="6">
    <location>
        <begin position="248"/>
        <end position="272"/>
    </location>
</feature>
<dbReference type="PANTHER" id="PTHR42718">
    <property type="entry name" value="MAJOR FACILITATOR SUPERFAMILY MULTIDRUG TRANSPORTER MFSC"/>
    <property type="match status" value="1"/>
</dbReference>
<feature type="transmembrane region" description="Helical" evidence="6">
    <location>
        <begin position="134"/>
        <end position="156"/>
    </location>
</feature>
<dbReference type="RefSeq" id="WP_354280343.1">
    <property type="nucleotide sequence ID" value="NZ_JBEPMK010000002.1"/>
</dbReference>
<dbReference type="Pfam" id="PF07690">
    <property type="entry name" value="MFS_1"/>
    <property type="match status" value="1"/>
</dbReference>
<feature type="transmembrane region" description="Helical" evidence="6">
    <location>
        <begin position="46"/>
        <end position="69"/>
    </location>
</feature>
<evidence type="ECO:0000313" key="9">
    <source>
        <dbReference type="Proteomes" id="UP001549055"/>
    </source>
</evidence>
<evidence type="ECO:0000259" key="7">
    <source>
        <dbReference type="PROSITE" id="PS50850"/>
    </source>
</evidence>
<reference evidence="8 9" key="1">
    <citation type="submission" date="2024-06" db="EMBL/GenBank/DDBJ databases">
        <title>Genomic Encyclopedia of Type Strains, Phase IV (KMG-IV): sequencing the most valuable type-strain genomes for metagenomic binning, comparative biology and taxonomic classification.</title>
        <authorList>
            <person name="Goeker M."/>
        </authorList>
    </citation>
    <scope>NUCLEOTIDE SEQUENCE [LARGE SCALE GENOMIC DNA]</scope>
    <source>
        <strain evidence="8 9">DSM 15349</strain>
    </source>
</reference>
<feature type="transmembrane region" description="Helical" evidence="6">
    <location>
        <begin position="196"/>
        <end position="213"/>
    </location>
</feature>
<protein>
    <submittedName>
        <fullName evidence="8">EmrB/QacA subfamily drug resistance transporter</fullName>
    </submittedName>
</protein>
<proteinExistence type="predicted"/>
<comment type="subcellular location">
    <subcellularLocation>
        <location evidence="1">Cell membrane</location>
        <topology evidence="1">Multi-pass membrane protein</topology>
    </subcellularLocation>
</comment>
<evidence type="ECO:0000256" key="6">
    <source>
        <dbReference type="SAM" id="Phobius"/>
    </source>
</evidence>
<dbReference type="Gene3D" id="1.20.1250.20">
    <property type="entry name" value="MFS general substrate transporter like domains"/>
    <property type="match status" value="1"/>
</dbReference>
<feature type="transmembrane region" description="Helical" evidence="6">
    <location>
        <begin position="320"/>
        <end position="338"/>
    </location>
</feature>
<gene>
    <name evidence="8" type="ORF">ABID27_000747</name>
</gene>
<feature type="transmembrane region" description="Helical" evidence="6">
    <location>
        <begin position="292"/>
        <end position="311"/>
    </location>
</feature>
<feature type="transmembrane region" description="Helical" evidence="6">
    <location>
        <begin position="219"/>
        <end position="236"/>
    </location>
</feature>
<dbReference type="PANTHER" id="PTHR42718:SF9">
    <property type="entry name" value="MAJOR FACILITATOR SUPERFAMILY MULTIDRUG TRANSPORTER MFSC"/>
    <property type="match status" value="1"/>
</dbReference>
<evidence type="ECO:0000256" key="2">
    <source>
        <dbReference type="ARBA" id="ARBA00022448"/>
    </source>
</evidence>
<organism evidence="8 9">
    <name type="scientific">Streptococcus gallinaceus</name>
    <dbReference type="NCBI Taxonomy" id="165758"/>
    <lineage>
        <taxon>Bacteria</taxon>
        <taxon>Bacillati</taxon>
        <taxon>Bacillota</taxon>
        <taxon>Bacilli</taxon>
        <taxon>Lactobacillales</taxon>
        <taxon>Streptococcaceae</taxon>
        <taxon>Streptococcus</taxon>
    </lineage>
</organism>
<dbReference type="PRINTS" id="PR01036">
    <property type="entry name" value="TCRTETB"/>
</dbReference>
<evidence type="ECO:0000256" key="1">
    <source>
        <dbReference type="ARBA" id="ARBA00004651"/>
    </source>
</evidence>
<dbReference type="EMBL" id="JBEPMK010000002">
    <property type="protein sequence ID" value="MET3644125.1"/>
    <property type="molecule type" value="Genomic_DNA"/>
</dbReference>